<proteinExistence type="predicted"/>
<accession>A0A017SY35</accession>
<keyword evidence="2" id="KW-1185">Reference proteome</keyword>
<dbReference type="RefSeq" id="WP_156041384.1">
    <property type="nucleotide sequence ID" value="NZ_ASRX01000069.1"/>
</dbReference>
<comment type="caution">
    <text evidence="1">The sequence shown here is derived from an EMBL/GenBank/DDBJ whole genome shotgun (WGS) entry which is preliminary data.</text>
</comment>
<evidence type="ECO:0008006" key="3">
    <source>
        <dbReference type="Google" id="ProtNLM"/>
    </source>
</evidence>
<dbReference type="EMBL" id="ASRX01000069">
    <property type="protein sequence ID" value="EYF01899.1"/>
    <property type="molecule type" value="Genomic_DNA"/>
</dbReference>
<evidence type="ECO:0000313" key="2">
    <source>
        <dbReference type="Proteomes" id="UP000019678"/>
    </source>
</evidence>
<gene>
    <name evidence="1" type="ORF">CAP_7667</name>
</gene>
<sequence>MVSAAIGAASYLVIDRVLQFPRTRKASKRAVGVLWLGPVSLADARAATIEGIPLRVLSCTGDGKPSCRQQAESFRTGDGRVLPSLRRRAGLPEGPLLVCAFSAGGSFVKELLRHPADRAELAGLLLADATYTTEVDAQGKAKPLEIFATFAREAAMSGRLFVVTASSAPNVSVEKKGVVYPSAAATMEAMRPAIAPDNLWSRWGGTENLAGPFSGVQLGSSLVWLMNYAGQHAHAEHATKLAPQLMRHLVAPALT</sequence>
<organism evidence="1 2">
    <name type="scientific">Chondromyces apiculatus DSM 436</name>
    <dbReference type="NCBI Taxonomy" id="1192034"/>
    <lineage>
        <taxon>Bacteria</taxon>
        <taxon>Pseudomonadati</taxon>
        <taxon>Myxococcota</taxon>
        <taxon>Polyangia</taxon>
        <taxon>Polyangiales</taxon>
        <taxon>Polyangiaceae</taxon>
        <taxon>Chondromyces</taxon>
    </lineage>
</organism>
<dbReference type="OrthoDB" id="9845989at2"/>
<reference evidence="1 2" key="1">
    <citation type="submission" date="2013-05" db="EMBL/GenBank/DDBJ databases">
        <title>Genome assembly of Chondromyces apiculatus DSM 436.</title>
        <authorList>
            <person name="Sharma G."/>
            <person name="Khatri I."/>
            <person name="Kaur C."/>
            <person name="Mayilraj S."/>
            <person name="Subramanian S."/>
        </authorList>
    </citation>
    <scope>NUCLEOTIDE SEQUENCE [LARGE SCALE GENOMIC DNA]</scope>
    <source>
        <strain evidence="1 2">DSM 436</strain>
    </source>
</reference>
<protein>
    <recommendedName>
        <fullName evidence="3">Alpha/beta hydrolase</fullName>
    </recommendedName>
</protein>
<evidence type="ECO:0000313" key="1">
    <source>
        <dbReference type="EMBL" id="EYF01899.1"/>
    </source>
</evidence>
<dbReference type="Proteomes" id="UP000019678">
    <property type="component" value="Unassembled WGS sequence"/>
</dbReference>
<dbReference type="AlphaFoldDB" id="A0A017SY35"/>
<name>A0A017SY35_9BACT</name>